<proteinExistence type="inferred from homology"/>
<evidence type="ECO:0000256" key="1">
    <source>
        <dbReference type="ARBA" id="ARBA00004245"/>
    </source>
</evidence>
<evidence type="ECO:0000256" key="5">
    <source>
        <dbReference type="ARBA" id="ARBA00022840"/>
    </source>
</evidence>
<gene>
    <name evidence="13" type="ORF">E2986_13974</name>
</gene>
<dbReference type="GO" id="GO:0006364">
    <property type="term" value="P:rRNA processing"/>
    <property type="evidence" value="ECO:0007669"/>
    <property type="project" value="InterPro"/>
</dbReference>
<evidence type="ECO:0000259" key="12">
    <source>
        <dbReference type="PROSITE" id="PS50067"/>
    </source>
</evidence>
<feature type="region of interest" description="Disordered" evidence="11">
    <location>
        <begin position="1182"/>
        <end position="1201"/>
    </location>
</feature>
<dbReference type="PANTHER" id="PTHR47968">
    <property type="entry name" value="CENTROMERE PROTEIN E"/>
    <property type="match status" value="1"/>
</dbReference>
<keyword evidence="4" id="KW-0547">Nucleotide-binding</keyword>
<feature type="coiled-coil region" evidence="10">
    <location>
        <begin position="184"/>
        <end position="225"/>
    </location>
</feature>
<evidence type="ECO:0000256" key="8">
    <source>
        <dbReference type="ARBA" id="ARBA00023212"/>
    </source>
</evidence>
<dbReference type="GO" id="GO:0005874">
    <property type="term" value="C:microtubule"/>
    <property type="evidence" value="ECO:0007669"/>
    <property type="project" value="UniProtKB-KW"/>
</dbReference>
<dbReference type="InterPro" id="IPR012920">
    <property type="entry name" value="rRNA_MeTfrase_SPB1-like_C"/>
</dbReference>
<dbReference type="GO" id="GO:0003777">
    <property type="term" value="F:microtubule motor activity"/>
    <property type="evidence" value="ECO:0007669"/>
    <property type="project" value="InterPro"/>
</dbReference>
<feature type="coiled-coil region" evidence="10">
    <location>
        <begin position="661"/>
        <end position="716"/>
    </location>
</feature>
<evidence type="ECO:0000256" key="10">
    <source>
        <dbReference type="SAM" id="Coils"/>
    </source>
</evidence>
<dbReference type="InterPro" id="IPR019821">
    <property type="entry name" value="Kinesin_motor_CS"/>
</dbReference>
<organism evidence="13 14">
    <name type="scientific">Frieseomelitta varia</name>
    <dbReference type="NCBI Taxonomy" id="561572"/>
    <lineage>
        <taxon>Eukaryota</taxon>
        <taxon>Metazoa</taxon>
        <taxon>Ecdysozoa</taxon>
        <taxon>Arthropoda</taxon>
        <taxon>Hexapoda</taxon>
        <taxon>Insecta</taxon>
        <taxon>Pterygota</taxon>
        <taxon>Neoptera</taxon>
        <taxon>Endopterygota</taxon>
        <taxon>Hymenoptera</taxon>
        <taxon>Apocrita</taxon>
        <taxon>Aculeata</taxon>
        <taxon>Apoidea</taxon>
        <taxon>Anthophila</taxon>
        <taxon>Apidae</taxon>
        <taxon>Frieseomelitta</taxon>
    </lineage>
</organism>
<dbReference type="Gene3D" id="6.10.250.1590">
    <property type="match status" value="1"/>
</dbReference>
<dbReference type="GO" id="GO:0005524">
    <property type="term" value="F:ATP binding"/>
    <property type="evidence" value="ECO:0007669"/>
    <property type="project" value="UniProtKB-KW"/>
</dbReference>
<feature type="coiled-coil region" evidence="10">
    <location>
        <begin position="421"/>
        <end position="630"/>
    </location>
</feature>
<dbReference type="SUPFAM" id="SSF52540">
    <property type="entry name" value="P-loop containing nucleoside triphosphate hydrolases"/>
    <property type="match status" value="1"/>
</dbReference>
<dbReference type="GO" id="GO:0007018">
    <property type="term" value="P:microtubule-based movement"/>
    <property type="evidence" value="ECO:0007669"/>
    <property type="project" value="InterPro"/>
</dbReference>
<dbReference type="InterPro" id="IPR036961">
    <property type="entry name" value="Kinesin_motor_dom_sf"/>
</dbReference>
<dbReference type="InterPro" id="IPR027417">
    <property type="entry name" value="P-loop_NTPase"/>
</dbReference>
<evidence type="ECO:0000256" key="2">
    <source>
        <dbReference type="ARBA" id="ARBA00022490"/>
    </source>
</evidence>
<evidence type="ECO:0000256" key="9">
    <source>
        <dbReference type="PROSITE-ProRule" id="PRU00283"/>
    </source>
</evidence>
<dbReference type="GO" id="GO:0005634">
    <property type="term" value="C:nucleus"/>
    <property type="evidence" value="ECO:0007669"/>
    <property type="project" value="InterPro"/>
</dbReference>
<comment type="subcellular location">
    <subcellularLocation>
        <location evidence="1">Cytoplasm</location>
        <location evidence="1">Cytoskeleton</location>
    </subcellularLocation>
</comment>
<dbReference type="Pfam" id="PF11861">
    <property type="entry name" value="DUF3381"/>
    <property type="match status" value="1"/>
</dbReference>
<protein>
    <recommendedName>
        <fullName evidence="12">Kinesin motor domain-containing protein</fullName>
    </recommendedName>
</protein>
<feature type="compositionally biased region" description="Acidic residues" evidence="11">
    <location>
        <begin position="1157"/>
        <end position="1166"/>
    </location>
</feature>
<evidence type="ECO:0000256" key="3">
    <source>
        <dbReference type="ARBA" id="ARBA00022701"/>
    </source>
</evidence>
<keyword evidence="5" id="KW-0067">ATP-binding</keyword>
<reference evidence="13" key="1">
    <citation type="submission" date="2019-11" db="EMBL/GenBank/DDBJ databases">
        <title>The nuclear and mitochondrial genomes of Frieseomelitta varia - a highly eusocial stingless bee (Meliponini) with a permanently sterile worker caste.</title>
        <authorList>
            <person name="Freitas F.C.P."/>
            <person name="Lourenco A.P."/>
            <person name="Nunes F.M.F."/>
            <person name="Paschoal A.R."/>
            <person name="Abreu F.C.P."/>
            <person name="Barbin F.O."/>
            <person name="Bataglia L."/>
            <person name="Cardoso-Junior C.A.M."/>
            <person name="Cervoni M.S."/>
            <person name="Silva S.R."/>
            <person name="Dalarmi F."/>
            <person name="Del Lama M.A."/>
            <person name="Depintor T.S."/>
            <person name="Ferreira K.M."/>
            <person name="Goria P.S."/>
            <person name="Jaskot M.C."/>
            <person name="Lago D.C."/>
            <person name="Luna-Lucena D."/>
            <person name="Moda L.M."/>
            <person name="Nascimento L."/>
            <person name="Pedrino M."/>
            <person name="Rabico F.O."/>
            <person name="Sanches F.C."/>
            <person name="Santos D.E."/>
            <person name="Santos C.G."/>
            <person name="Vieira J."/>
            <person name="Lopes T.F."/>
            <person name="Barchuk A.R."/>
            <person name="Hartfelder K."/>
            <person name="Simoes Z.L.P."/>
            <person name="Bitondi M.M.G."/>
            <person name="Pinheiro D.G."/>
        </authorList>
    </citation>
    <scope>NUCLEOTIDE SEQUENCE</scope>
    <source>
        <strain evidence="13">USP_RPSP 00005682</strain>
        <tissue evidence="13">Whole individual</tissue>
    </source>
</reference>
<dbReference type="InterPro" id="IPR059182">
    <property type="entry name" value="Khc_C"/>
</dbReference>
<dbReference type="InterPro" id="IPR027640">
    <property type="entry name" value="Kinesin-like_fam"/>
</dbReference>
<feature type="compositionally biased region" description="Basic and acidic residues" evidence="11">
    <location>
        <begin position="1358"/>
        <end position="1378"/>
    </location>
</feature>
<keyword evidence="14" id="KW-1185">Reference proteome</keyword>
<evidence type="ECO:0000313" key="13">
    <source>
        <dbReference type="EMBL" id="KAF3427014.1"/>
    </source>
</evidence>
<dbReference type="Gene3D" id="3.40.850.10">
    <property type="entry name" value="Kinesin motor domain"/>
    <property type="match status" value="1"/>
</dbReference>
<feature type="compositionally biased region" description="Acidic residues" evidence="11">
    <location>
        <begin position="1022"/>
        <end position="1037"/>
    </location>
</feature>
<feature type="compositionally biased region" description="Basic residues" evidence="11">
    <location>
        <begin position="1379"/>
        <end position="1401"/>
    </location>
</feature>
<dbReference type="InterPro" id="IPR024576">
    <property type="entry name" value="rRNA_MeTfrase_Spb1_DUF3381"/>
</dbReference>
<keyword evidence="8" id="KW-0206">Cytoskeleton</keyword>
<evidence type="ECO:0000256" key="11">
    <source>
        <dbReference type="SAM" id="MobiDB-lite"/>
    </source>
</evidence>
<feature type="coiled-coil region" evidence="10">
    <location>
        <begin position="910"/>
        <end position="941"/>
    </location>
</feature>
<evidence type="ECO:0000313" key="14">
    <source>
        <dbReference type="Proteomes" id="UP000655588"/>
    </source>
</evidence>
<dbReference type="SMART" id="SM00129">
    <property type="entry name" value="KISc"/>
    <property type="match status" value="1"/>
</dbReference>
<accession>A0A833RNK8</accession>
<sequence length="1401" mass="162500">MKVTTGCKNKNNEGKEMQYRRIVNDIFNHIYGMEENLEFHIKVSYFEIYMDKIRDLLDVSKVNLSVHEDKNRVPFVKGATERFVSSPEEVFEVIEEGKSNRHIAVTNMNEHSSRSHSVFLINVKQENLENQKKLSGKLYLVDLAGSEKVSKTGAEGTVLDEAKNINKSLSALGKRAKTIKNVVCVNEELTAEEWKRRYEREKEKAARLKGKVEKLEAELSRWRQGETVKPEEQVNLVEGLDVTTPINMSIEGKLDDGPMPATPGGNLMAGSLSNEERQKLEEERERLYQQLDDKDEEINQQSQYVENLKEQIHEQAELIATARREYEKLQQECDIKKKETETLTEELLAKQTTLNSTASELQQLRDMSAHQRKRIAEMLANFLKDLGEIGVAIGGDENLKVAPTESNGKLEEEFTVARLFISKMKSEVKNLVQRCQGLESSQLDCNKKVAEYEKDLAECRLLISQHEARMQTLTESMKVAEARKRALEEDVDALREECAKLKAAEQVQAVTNKEKAEEKEAATKMRVALEEQMDQLRDAHQKQVAALRDELSEKQELISELKDLNQKFTLAHQQMQADYERLKQEEANKSVKLQELILLNERREQARKDLKGLEETVAKELQTLHNLRKLFVQDLQTRIKKTMIAEDNEDDGGSLTQKQKISFLENNLDQLTKVHKQLVRDNADLRCELPKLEKRLRATMERVKALETALRDAKEGAMRDRKRYQYEVDRIKEAVRQKNLARRGPSAQIAKPIRAGQHHLTSVNAIRTGNRELEIEPTNKLNVYNPGKKKDKVEGYPENDYTLYHKLSVKDFIAHENAVEALQNASEIVFDDETIINHEKTTKEIKECCKDIKVLGKKDLRNLINWWKVVKESLKEKEPDENGENLPDKEIEVPSMTQEELEDLEDEQIRKQIEELKEEETRELKRKRKKANKERQKLNERLNLKMIHKGNEGPILEGDNMFSLKEIKTHQQLENVIDQKPDIVAESDVDSDAERRKQKKITYKKDEGHLDSLGLYYKTEDSEPEDSSDTSDDDIDSNESGLGLNESDNEGKKNINKRKKIIDEDSENPLLTDLDYRDKKTKRIHKAELWFEKDIFKNLEDEKDEDFELDKMVEEYKKKGGRIIGQNDFIDSNKENEVEKSKNIEKKKQKDVKDNDDYNSDDTDSDYDVDKVLLTKSKKDKIGDKNNSQAIDVKSKKRKRLSEEDLALGSLLVQSKKTRRDLIDSAWNRYAFNDEKLPDWFVQDEEKHMKNVMPVPKEFVDEYKKRIEDLNVRPIKKIIEAKSRKKRRAIRKLEKAKKKVEAIMDNIDISDREKAKQVQALYRKAHKEPKKNVTYVVMKKHMAQKKAVRPPGVKGRYKVVDPRMKKDLRAAKAKEKTKGRGKKNHGGKPSRRKSKTEKKTK</sequence>
<dbReference type="Pfam" id="PF00225">
    <property type="entry name" value="Kinesin"/>
    <property type="match status" value="1"/>
</dbReference>
<comment type="similarity">
    <text evidence="9">Belongs to the TRAFAC class myosin-kinesin ATPase superfamily. Kinesin family.</text>
</comment>
<dbReference type="PANTHER" id="PTHR47968:SF36">
    <property type="entry name" value="KINESIN HEAVY CHAIN ISOFORM X1"/>
    <property type="match status" value="1"/>
</dbReference>
<feature type="compositionally biased region" description="Basic and acidic residues" evidence="11">
    <location>
        <begin position="1131"/>
        <end position="1156"/>
    </location>
</feature>
<feature type="coiled-coil region" evidence="10">
    <location>
        <begin position="1276"/>
        <end position="1313"/>
    </location>
</feature>
<dbReference type="Proteomes" id="UP000655588">
    <property type="component" value="Unassembled WGS sequence"/>
</dbReference>
<keyword evidence="2" id="KW-0963">Cytoplasm</keyword>
<feature type="domain" description="Kinesin motor" evidence="12">
    <location>
        <begin position="1"/>
        <end position="174"/>
    </location>
</feature>
<name>A0A833RNK8_9HYME</name>
<dbReference type="EMBL" id="WNWW01000280">
    <property type="protein sequence ID" value="KAF3427014.1"/>
    <property type="molecule type" value="Genomic_DNA"/>
</dbReference>
<feature type="region of interest" description="Disordered" evidence="11">
    <location>
        <begin position="253"/>
        <end position="281"/>
    </location>
</feature>
<keyword evidence="3" id="KW-0493">Microtubule</keyword>
<feature type="region of interest" description="Disordered" evidence="11">
    <location>
        <begin position="1342"/>
        <end position="1401"/>
    </location>
</feature>
<evidence type="ECO:0000256" key="4">
    <source>
        <dbReference type="ARBA" id="ARBA00022741"/>
    </source>
</evidence>
<evidence type="ECO:0000256" key="7">
    <source>
        <dbReference type="ARBA" id="ARBA00023175"/>
    </source>
</evidence>
<dbReference type="CDD" id="cd23649">
    <property type="entry name" value="Khc_CBD_cc"/>
    <property type="match status" value="1"/>
</dbReference>
<dbReference type="GO" id="GO:0008017">
    <property type="term" value="F:microtubule binding"/>
    <property type="evidence" value="ECO:0007669"/>
    <property type="project" value="InterPro"/>
</dbReference>
<feature type="region of interest" description="Disordered" evidence="11">
    <location>
        <begin position="1012"/>
        <end position="1077"/>
    </location>
</feature>
<comment type="caution">
    <text evidence="13">The sequence shown here is derived from an EMBL/GenBank/DDBJ whole genome shotgun (WGS) entry which is preliminary data.</text>
</comment>
<dbReference type="PROSITE" id="PS00411">
    <property type="entry name" value="KINESIN_MOTOR_1"/>
    <property type="match status" value="1"/>
</dbReference>
<comment type="caution">
    <text evidence="9">Lacks conserved residue(s) required for the propagation of feature annotation.</text>
</comment>
<keyword evidence="7" id="KW-0505">Motor protein</keyword>
<dbReference type="InterPro" id="IPR001752">
    <property type="entry name" value="Kinesin_motor_dom"/>
</dbReference>
<dbReference type="PROSITE" id="PS50067">
    <property type="entry name" value="KINESIN_MOTOR_2"/>
    <property type="match status" value="1"/>
</dbReference>
<evidence type="ECO:0000256" key="6">
    <source>
        <dbReference type="ARBA" id="ARBA00023054"/>
    </source>
</evidence>
<dbReference type="Pfam" id="PF07780">
    <property type="entry name" value="Spb1_C"/>
    <property type="match status" value="1"/>
</dbReference>
<keyword evidence="6 10" id="KW-0175">Coiled coil</keyword>
<feature type="region of interest" description="Disordered" evidence="11">
    <location>
        <begin position="1124"/>
        <end position="1166"/>
    </location>
</feature>
<dbReference type="GO" id="GO:0008168">
    <property type="term" value="F:methyltransferase activity"/>
    <property type="evidence" value="ECO:0007669"/>
    <property type="project" value="InterPro"/>
</dbReference>
<dbReference type="PRINTS" id="PR00380">
    <property type="entry name" value="KINESINHEAVY"/>
</dbReference>